<evidence type="ECO:0000256" key="4">
    <source>
        <dbReference type="ARBA" id="ARBA00023136"/>
    </source>
</evidence>
<evidence type="ECO:0000313" key="8">
    <source>
        <dbReference type="Proteomes" id="UP000215902"/>
    </source>
</evidence>
<dbReference type="InterPro" id="IPR008952">
    <property type="entry name" value="Tetraspanin_EC2_sf"/>
</dbReference>
<sequence length="325" mass="35540">MSFSMYNGGNFCVNFTFILLGVGMFGYGMYAIDLFSHSHNGENAPNWIVSKISDGKSSVASSSASSIHFAVSGACSVLVGLFGFITTALKLRFVTLAYAVSLVGSLTLCLVSVILLFVNSVPAGNHLISAAQIKKTIESHYGNSSSNESISITQSINAFQVDHSCCGWSDDPDQNVFFNTPWTREANSAQLNASATNLMRKIVYPLSCCTQLAEKSDRNLCVRARDGRLARKRGYIFAKNCMDILQLPQILKPLMVVQYIVLIVLQVLCIIMTVPMVIEHFVAPSSPTASPDSSTASQKADSDAQQRRVRFADQKQPRDQRNRNP</sequence>
<feature type="compositionally biased region" description="Low complexity" evidence="5">
    <location>
        <begin position="285"/>
        <end position="297"/>
    </location>
</feature>
<evidence type="ECO:0000256" key="5">
    <source>
        <dbReference type="SAM" id="MobiDB-lite"/>
    </source>
</evidence>
<feature type="transmembrane region" description="Helical" evidence="6">
    <location>
        <begin position="256"/>
        <end position="278"/>
    </location>
</feature>
<protein>
    <recommendedName>
        <fullName evidence="9">Tetraspanin</fullName>
    </recommendedName>
</protein>
<organism evidence="7 8">
    <name type="scientific">Macrostomum lignano</name>
    <dbReference type="NCBI Taxonomy" id="282301"/>
    <lineage>
        <taxon>Eukaryota</taxon>
        <taxon>Metazoa</taxon>
        <taxon>Spiralia</taxon>
        <taxon>Lophotrochozoa</taxon>
        <taxon>Platyhelminthes</taxon>
        <taxon>Rhabditophora</taxon>
        <taxon>Macrostomorpha</taxon>
        <taxon>Macrostomida</taxon>
        <taxon>Macrostomidae</taxon>
        <taxon>Macrostomum</taxon>
    </lineage>
</organism>
<evidence type="ECO:0000313" key="7">
    <source>
        <dbReference type="EMBL" id="PAA46705.1"/>
    </source>
</evidence>
<evidence type="ECO:0008006" key="9">
    <source>
        <dbReference type="Google" id="ProtNLM"/>
    </source>
</evidence>
<dbReference type="Proteomes" id="UP000215902">
    <property type="component" value="Unassembled WGS sequence"/>
</dbReference>
<keyword evidence="2 6" id="KW-0812">Transmembrane</keyword>
<dbReference type="SUPFAM" id="SSF48652">
    <property type="entry name" value="Tetraspanin"/>
    <property type="match status" value="1"/>
</dbReference>
<dbReference type="GO" id="GO:0005886">
    <property type="term" value="C:plasma membrane"/>
    <property type="evidence" value="ECO:0007669"/>
    <property type="project" value="TreeGrafter"/>
</dbReference>
<feature type="transmembrane region" description="Helical" evidence="6">
    <location>
        <begin position="96"/>
        <end position="118"/>
    </location>
</feature>
<proteinExistence type="predicted"/>
<dbReference type="PANTHER" id="PTHR19282">
    <property type="entry name" value="TETRASPANIN"/>
    <property type="match status" value="1"/>
</dbReference>
<evidence type="ECO:0000256" key="6">
    <source>
        <dbReference type="SAM" id="Phobius"/>
    </source>
</evidence>
<keyword evidence="3 6" id="KW-1133">Transmembrane helix</keyword>
<gene>
    <name evidence="7" type="ORF">BOX15_Mlig017315g3</name>
</gene>
<feature type="compositionally biased region" description="Basic and acidic residues" evidence="5">
    <location>
        <begin position="300"/>
        <end position="325"/>
    </location>
</feature>
<evidence type="ECO:0000256" key="2">
    <source>
        <dbReference type="ARBA" id="ARBA00022692"/>
    </source>
</evidence>
<reference evidence="7 8" key="1">
    <citation type="submission" date="2017-06" db="EMBL/GenBank/DDBJ databases">
        <title>A platform for efficient transgenesis in Macrostomum lignano, a flatworm model organism for stem cell research.</title>
        <authorList>
            <person name="Berezikov E."/>
        </authorList>
    </citation>
    <scope>NUCLEOTIDE SEQUENCE [LARGE SCALE GENOMIC DNA]</scope>
    <source>
        <strain evidence="7">DV1</strain>
        <tissue evidence="7">Whole organism</tissue>
    </source>
</reference>
<feature type="transmembrane region" description="Helical" evidence="6">
    <location>
        <begin position="67"/>
        <end position="89"/>
    </location>
</feature>
<dbReference type="PANTHER" id="PTHR19282:SF544">
    <property type="entry name" value="TETRASPANIN"/>
    <property type="match status" value="1"/>
</dbReference>
<comment type="caution">
    <text evidence="7">The sequence shown here is derived from an EMBL/GenBank/DDBJ whole genome shotgun (WGS) entry which is preliminary data.</text>
</comment>
<dbReference type="AlphaFoldDB" id="A0A267DBW4"/>
<comment type="subcellular location">
    <subcellularLocation>
        <location evidence="1">Membrane</location>
        <topology evidence="1">Multi-pass membrane protein</topology>
    </subcellularLocation>
</comment>
<keyword evidence="4 6" id="KW-0472">Membrane</keyword>
<evidence type="ECO:0000256" key="3">
    <source>
        <dbReference type="ARBA" id="ARBA00022989"/>
    </source>
</evidence>
<feature type="transmembrane region" description="Helical" evidence="6">
    <location>
        <begin position="12"/>
        <end position="32"/>
    </location>
</feature>
<evidence type="ECO:0000256" key="1">
    <source>
        <dbReference type="ARBA" id="ARBA00004141"/>
    </source>
</evidence>
<accession>A0A267DBW4</accession>
<dbReference type="InterPro" id="IPR018499">
    <property type="entry name" value="Tetraspanin/Peripherin"/>
</dbReference>
<name>A0A267DBW4_9PLAT</name>
<feature type="region of interest" description="Disordered" evidence="5">
    <location>
        <begin position="285"/>
        <end position="325"/>
    </location>
</feature>
<dbReference type="EMBL" id="NIVC01004735">
    <property type="protein sequence ID" value="PAA46705.1"/>
    <property type="molecule type" value="Genomic_DNA"/>
</dbReference>
<dbReference type="Pfam" id="PF00335">
    <property type="entry name" value="Tetraspanin"/>
    <property type="match status" value="1"/>
</dbReference>
<keyword evidence="8" id="KW-1185">Reference proteome</keyword>